<proteinExistence type="predicted"/>
<dbReference type="EMBL" id="CAJQUM010000001">
    <property type="protein sequence ID" value="CAG4882704.1"/>
    <property type="molecule type" value="Genomic_DNA"/>
</dbReference>
<dbReference type="RefSeq" id="WP_220634754.1">
    <property type="nucleotide sequence ID" value="NZ_CAJQUM010000001.1"/>
</dbReference>
<dbReference type="InterPro" id="IPR003779">
    <property type="entry name" value="CMD-like"/>
</dbReference>
<dbReference type="GO" id="GO:0051920">
    <property type="term" value="F:peroxiredoxin activity"/>
    <property type="evidence" value="ECO:0007669"/>
    <property type="project" value="InterPro"/>
</dbReference>
<dbReference type="Proteomes" id="UP000742786">
    <property type="component" value="Unassembled WGS sequence"/>
</dbReference>
<reference evidence="2" key="1">
    <citation type="submission" date="2021-04" db="EMBL/GenBank/DDBJ databases">
        <authorList>
            <person name="Hornung B."/>
        </authorList>
    </citation>
    <scope>NUCLEOTIDE SEQUENCE</scope>
    <source>
        <strain evidence="2">G5G6</strain>
    </source>
</reference>
<dbReference type="SUPFAM" id="SSF69118">
    <property type="entry name" value="AhpD-like"/>
    <property type="match status" value="1"/>
</dbReference>
<accession>A0A916J2C2</accession>
<comment type="caution">
    <text evidence="2">The sequence shown here is derived from an EMBL/GenBank/DDBJ whole genome shotgun (WGS) entry which is preliminary data.</text>
</comment>
<keyword evidence="3" id="KW-1185">Reference proteome</keyword>
<evidence type="ECO:0000259" key="1">
    <source>
        <dbReference type="Pfam" id="PF02627"/>
    </source>
</evidence>
<dbReference type="PANTHER" id="PTHR33930">
    <property type="entry name" value="ALKYL HYDROPEROXIDE REDUCTASE AHPD"/>
    <property type="match status" value="1"/>
</dbReference>
<protein>
    <submittedName>
        <fullName evidence="2">Carboxymuconolactone decarboxylase family protein</fullName>
    </submittedName>
</protein>
<feature type="domain" description="Carboxymuconolactone decarboxylase-like" evidence="1">
    <location>
        <begin position="18"/>
        <end position="101"/>
    </location>
</feature>
<organism evidence="2 3">
    <name type="scientific">Georgfuchsia toluolica</name>
    <dbReference type="NCBI Taxonomy" id="424218"/>
    <lineage>
        <taxon>Bacteria</taxon>
        <taxon>Pseudomonadati</taxon>
        <taxon>Pseudomonadota</taxon>
        <taxon>Betaproteobacteria</taxon>
        <taxon>Nitrosomonadales</taxon>
        <taxon>Sterolibacteriaceae</taxon>
        <taxon>Georgfuchsia</taxon>
    </lineage>
</organism>
<dbReference type="InterPro" id="IPR029032">
    <property type="entry name" value="AhpD-like"/>
</dbReference>
<evidence type="ECO:0000313" key="3">
    <source>
        <dbReference type="Proteomes" id="UP000742786"/>
    </source>
</evidence>
<dbReference type="AlphaFoldDB" id="A0A916J2C2"/>
<name>A0A916J2C2_9PROT</name>
<sequence>MAKKNEPSAYLQLKKKYPEYLCAVEALGLAIQQAGPLGEAVTHLVQLGAAAAIRSEGAVHSHVRRALEAGVSSQEIHHALLSVTSTIGFPNVVAALSWADDVIGNEKSGKKRSGKKK</sequence>
<dbReference type="Pfam" id="PF02627">
    <property type="entry name" value="CMD"/>
    <property type="match status" value="1"/>
</dbReference>
<evidence type="ECO:0000313" key="2">
    <source>
        <dbReference type="EMBL" id="CAG4882704.1"/>
    </source>
</evidence>
<dbReference type="Gene3D" id="1.20.1290.10">
    <property type="entry name" value="AhpD-like"/>
    <property type="match status" value="1"/>
</dbReference>
<dbReference type="PANTHER" id="PTHR33930:SF2">
    <property type="entry name" value="BLR3452 PROTEIN"/>
    <property type="match status" value="1"/>
</dbReference>
<gene>
    <name evidence="2" type="ORF">GTOL_10586</name>
</gene>